<evidence type="ECO:0000256" key="1">
    <source>
        <dbReference type="ARBA" id="ARBA00001958"/>
    </source>
</evidence>
<reference evidence="14" key="1">
    <citation type="submission" date="2023-08" db="EMBL/GenBank/DDBJ databases">
        <authorList>
            <person name="Audoor S."/>
            <person name="Bilcke G."/>
        </authorList>
    </citation>
    <scope>NUCLEOTIDE SEQUENCE</scope>
</reference>
<evidence type="ECO:0000256" key="6">
    <source>
        <dbReference type="ARBA" id="ARBA00022741"/>
    </source>
</evidence>
<accession>A0AAD2FQ68</accession>
<dbReference type="PANTHER" id="PTHR34265:SF1">
    <property type="entry name" value="TYPE III PANTOTHENATE KINASE"/>
    <property type="match status" value="1"/>
</dbReference>
<dbReference type="EMBL" id="CAKOGP040001758">
    <property type="protein sequence ID" value="CAJ1949318.1"/>
    <property type="molecule type" value="Genomic_DNA"/>
</dbReference>
<evidence type="ECO:0000256" key="9">
    <source>
        <dbReference type="ARBA" id="ARBA00022958"/>
    </source>
</evidence>
<comment type="cofactor">
    <cofactor evidence="1">
        <name>K(+)</name>
        <dbReference type="ChEBI" id="CHEBI:29103"/>
    </cofactor>
</comment>
<evidence type="ECO:0000256" key="11">
    <source>
        <dbReference type="ARBA" id="ARBA00038036"/>
    </source>
</evidence>
<evidence type="ECO:0000256" key="13">
    <source>
        <dbReference type="SAM" id="MobiDB-lite"/>
    </source>
</evidence>
<evidence type="ECO:0000256" key="4">
    <source>
        <dbReference type="ARBA" id="ARBA00022490"/>
    </source>
</evidence>
<dbReference type="GO" id="GO:0005524">
    <property type="term" value="F:ATP binding"/>
    <property type="evidence" value="ECO:0007669"/>
    <property type="project" value="UniProtKB-KW"/>
</dbReference>
<evidence type="ECO:0000256" key="2">
    <source>
        <dbReference type="ARBA" id="ARBA00004496"/>
    </source>
</evidence>
<dbReference type="HAMAP" id="MF_01274">
    <property type="entry name" value="Pantothen_kinase_3"/>
    <property type="match status" value="1"/>
</dbReference>
<feature type="region of interest" description="Disordered" evidence="13">
    <location>
        <begin position="572"/>
        <end position="627"/>
    </location>
</feature>
<keyword evidence="7" id="KW-0418">Kinase</keyword>
<evidence type="ECO:0000313" key="14">
    <source>
        <dbReference type="EMBL" id="CAJ1949318.1"/>
    </source>
</evidence>
<keyword evidence="8" id="KW-0067">ATP-binding</keyword>
<feature type="compositionally biased region" description="Low complexity" evidence="13">
    <location>
        <begin position="589"/>
        <end position="627"/>
    </location>
</feature>
<keyword evidence="4" id="KW-0963">Cytoplasm</keyword>
<dbReference type="PANTHER" id="PTHR34265">
    <property type="entry name" value="TYPE III PANTOTHENATE KINASE"/>
    <property type="match status" value="1"/>
</dbReference>
<dbReference type="SUPFAM" id="SSF53067">
    <property type="entry name" value="Actin-like ATPase domain"/>
    <property type="match status" value="1"/>
</dbReference>
<evidence type="ECO:0000256" key="8">
    <source>
        <dbReference type="ARBA" id="ARBA00022840"/>
    </source>
</evidence>
<keyword evidence="15" id="KW-1185">Reference proteome</keyword>
<feature type="compositionally biased region" description="Basic and acidic residues" evidence="13">
    <location>
        <begin position="484"/>
        <end position="503"/>
    </location>
</feature>
<dbReference type="AlphaFoldDB" id="A0AAD2FQ68"/>
<comment type="subcellular location">
    <subcellularLocation>
        <location evidence="2">Cytoplasm</location>
    </subcellularLocation>
</comment>
<evidence type="ECO:0000256" key="12">
    <source>
        <dbReference type="ARBA" id="ARBA00040883"/>
    </source>
</evidence>
<dbReference type="Pfam" id="PF03309">
    <property type="entry name" value="Pan_kinase"/>
    <property type="match status" value="1"/>
</dbReference>
<dbReference type="Gene3D" id="3.30.420.40">
    <property type="match status" value="1"/>
</dbReference>
<comment type="subunit">
    <text evidence="3">Homodimer.</text>
</comment>
<dbReference type="GO" id="GO:0015937">
    <property type="term" value="P:coenzyme A biosynthetic process"/>
    <property type="evidence" value="ECO:0007669"/>
    <property type="project" value="UniProtKB-KW"/>
</dbReference>
<comment type="similarity">
    <text evidence="11">Belongs to the type III pantothenate kinase family.</text>
</comment>
<evidence type="ECO:0000256" key="7">
    <source>
        <dbReference type="ARBA" id="ARBA00022777"/>
    </source>
</evidence>
<feature type="compositionally biased region" description="Basic and acidic residues" evidence="13">
    <location>
        <begin position="442"/>
        <end position="472"/>
    </location>
</feature>
<proteinExistence type="inferred from homology"/>
<dbReference type="InterPro" id="IPR043129">
    <property type="entry name" value="ATPase_NBD"/>
</dbReference>
<keyword evidence="9" id="KW-0630">Potassium</keyword>
<feature type="region of interest" description="Disordered" evidence="13">
    <location>
        <begin position="440"/>
        <end position="503"/>
    </location>
</feature>
<dbReference type="GO" id="GO:0004594">
    <property type="term" value="F:pantothenate kinase activity"/>
    <property type="evidence" value="ECO:0007669"/>
    <property type="project" value="InterPro"/>
</dbReference>
<keyword evidence="5" id="KW-0808">Transferase</keyword>
<keyword evidence="10" id="KW-0173">Coenzyme A biosynthesis</keyword>
<dbReference type="InterPro" id="IPR004619">
    <property type="entry name" value="Type_III_PanK"/>
</dbReference>
<evidence type="ECO:0000313" key="15">
    <source>
        <dbReference type="Proteomes" id="UP001295423"/>
    </source>
</evidence>
<gene>
    <name evidence="14" type="ORF">CYCCA115_LOCUS12034</name>
</gene>
<keyword evidence="6" id="KW-0547">Nucleotide-binding</keyword>
<evidence type="ECO:0000256" key="3">
    <source>
        <dbReference type="ARBA" id="ARBA00011738"/>
    </source>
</evidence>
<protein>
    <recommendedName>
        <fullName evidence="12">Type III pantothenate kinase</fullName>
    </recommendedName>
</protein>
<dbReference type="Proteomes" id="UP001295423">
    <property type="component" value="Unassembled WGS sequence"/>
</dbReference>
<dbReference type="GO" id="GO:0005737">
    <property type="term" value="C:cytoplasm"/>
    <property type="evidence" value="ECO:0007669"/>
    <property type="project" value="UniProtKB-SubCell"/>
</dbReference>
<organism evidence="14 15">
    <name type="scientific">Cylindrotheca closterium</name>
    <dbReference type="NCBI Taxonomy" id="2856"/>
    <lineage>
        <taxon>Eukaryota</taxon>
        <taxon>Sar</taxon>
        <taxon>Stramenopiles</taxon>
        <taxon>Ochrophyta</taxon>
        <taxon>Bacillariophyta</taxon>
        <taxon>Bacillariophyceae</taxon>
        <taxon>Bacillariophycidae</taxon>
        <taxon>Bacillariales</taxon>
        <taxon>Bacillariaceae</taxon>
        <taxon>Cylindrotheca</taxon>
    </lineage>
</organism>
<sequence length="627" mass="69506">MPPRVRVAVWPEDAPSRFDENIISISAGNSNLNWALHTGIDSGFVPVLFWRTPPVLRDEQHTDDACTVLARHLPRQVHSIIFGTETADHHKDIASQVAARRKSPALSVYIVSTNMEHENGIHFLFKDVPSRVVRLQSFHFFSKEEGAYETIGVDRVSTLFSCKTTYPKRHVLCFDAGTAWTYTAVNNKGEIVGGGIAPGVGARFRCLADYCDGLPEIDHTHYHKALKEKMETNTPFPIFAQNTFEALMTSTFTEIANQTRYLVKHFLEKVKDDGITDQKPVVVVAGGDAAFLIKVLQKDFSGIIRAEPGASMPIGEFDVEEAKHLVHYGVGQLLCQKVPPEADNPEDILREVLKGNRIARRFPYMNYDGTDVFRGSIMSIKSGARLEDDLFFVRYDDGDAEHVEFAEIYDALQLYLEVGEIKSGEKLKLDQVNKSIVQMEAKSSKLKEDAPKRQEKREEELAQHKATDDNKKQAQSGGKRGRKSKDGPQKKKAKGGKETGDKRTMYINKRVAKAFEGPGGEAAIYFGTIDKVTQPKEPFYWHVIYDDEDEEEFDEKDILSALRLYQVHRNDDTEYEGPNASVVDGLSRGEPTAEASGAPPAAAAAAAAVTTTTTTAEAPPAAGNGAN</sequence>
<evidence type="ECO:0000256" key="5">
    <source>
        <dbReference type="ARBA" id="ARBA00022679"/>
    </source>
</evidence>
<evidence type="ECO:0000256" key="10">
    <source>
        <dbReference type="ARBA" id="ARBA00022993"/>
    </source>
</evidence>
<comment type="caution">
    <text evidence="14">The sequence shown here is derived from an EMBL/GenBank/DDBJ whole genome shotgun (WGS) entry which is preliminary data.</text>
</comment>
<name>A0AAD2FQ68_9STRA</name>